<dbReference type="EMBL" id="JAAZNL010000046">
    <property type="protein sequence ID" value="NMB70269.1"/>
    <property type="molecule type" value="Genomic_DNA"/>
</dbReference>
<keyword evidence="2" id="KW-0813">Transport</keyword>
<comment type="similarity">
    <text evidence="1">Belongs to the ABC transporter superfamily.</text>
</comment>
<evidence type="ECO:0000256" key="3">
    <source>
        <dbReference type="ARBA" id="ARBA00022741"/>
    </source>
</evidence>
<dbReference type="GO" id="GO:0016887">
    <property type="term" value="F:ATP hydrolysis activity"/>
    <property type="evidence" value="ECO:0007669"/>
    <property type="project" value="InterPro"/>
</dbReference>
<dbReference type="PROSITE" id="PS50893">
    <property type="entry name" value="ABC_TRANSPORTER_2"/>
    <property type="match status" value="1"/>
</dbReference>
<sequence>MIEVKKICKSYQNGDNVTQVLFDISFKIEKGEYVAIIGPSGSGKSTLMHILGALDVPTSGEYILNGKNIEKLNDDALSDIRNSEIGFIFQSYNLLPRMTALRNVMIPMAYAGVPKSKRILRAKEYLDIVGLSDKYNNLPNQLSGGQKQRVAIARALSMEPSILLADEPTGNLPTSQSNEIIQLFEELNKKGHTIIIITHNDEIAKRANRVLNLVDGKIISDKKNQ</sequence>
<dbReference type="CDD" id="cd03255">
    <property type="entry name" value="ABC_MJ0796_LolCDE_FtsE"/>
    <property type="match status" value="1"/>
</dbReference>
<reference evidence="6 7" key="1">
    <citation type="journal article" date="2020" name="Biotechnol. Biofuels">
        <title>New insights from the biogas microbiome by comprehensive genome-resolved metagenomics of nearly 1600 species originating from multiple anaerobic digesters.</title>
        <authorList>
            <person name="Campanaro S."/>
            <person name="Treu L."/>
            <person name="Rodriguez-R L.M."/>
            <person name="Kovalovszki A."/>
            <person name="Ziels R.M."/>
            <person name="Maus I."/>
            <person name="Zhu X."/>
            <person name="Kougias P.G."/>
            <person name="Basile A."/>
            <person name="Luo G."/>
            <person name="Schluter A."/>
            <person name="Konstantinidis K.T."/>
            <person name="Angelidaki I."/>
        </authorList>
    </citation>
    <scope>NUCLEOTIDE SEQUENCE [LARGE SCALE GENOMIC DNA]</scope>
    <source>
        <strain evidence="6">AS27yjCOA_165</strain>
    </source>
</reference>
<evidence type="ECO:0000256" key="4">
    <source>
        <dbReference type="ARBA" id="ARBA00022840"/>
    </source>
</evidence>
<evidence type="ECO:0000313" key="7">
    <source>
        <dbReference type="Proteomes" id="UP000526033"/>
    </source>
</evidence>
<gene>
    <name evidence="6" type="ORF">GYA27_03660</name>
</gene>
<accession>A0A7X9HI59</accession>
<dbReference type="InterPro" id="IPR003593">
    <property type="entry name" value="AAA+_ATPase"/>
</dbReference>
<dbReference type="GO" id="GO:0098796">
    <property type="term" value="C:membrane protein complex"/>
    <property type="evidence" value="ECO:0007669"/>
    <property type="project" value="UniProtKB-ARBA"/>
</dbReference>
<dbReference type="Proteomes" id="UP000526033">
    <property type="component" value="Unassembled WGS sequence"/>
</dbReference>
<proteinExistence type="inferred from homology"/>
<feature type="domain" description="ABC transporter" evidence="5">
    <location>
        <begin position="2"/>
        <end position="225"/>
    </location>
</feature>
<evidence type="ECO:0000313" key="6">
    <source>
        <dbReference type="EMBL" id="NMB70269.1"/>
    </source>
</evidence>
<protein>
    <submittedName>
        <fullName evidence="6">ABC transporter ATP-binding protein</fullName>
    </submittedName>
</protein>
<dbReference type="GO" id="GO:0022857">
    <property type="term" value="F:transmembrane transporter activity"/>
    <property type="evidence" value="ECO:0007669"/>
    <property type="project" value="UniProtKB-ARBA"/>
</dbReference>
<dbReference type="SMART" id="SM00382">
    <property type="entry name" value="AAA"/>
    <property type="match status" value="1"/>
</dbReference>
<organism evidence="6 7">
    <name type="scientific">candidate division WWE3 bacterium</name>
    <dbReference type="NCBI Taxonomy" id="2053526"/>
    <lineage>
        <taxon>Bacteria</taxon>
        <taxon>Katanobacteria</taxon>
    </lineage>
</organism>
<name>A0A7X9HI59_UNCKA</name>
<dbReference type="GO" id="GO:0005524">
    <property type="term" value="F:ATP binding"/>
    <property type="evidence" value="ECO:0007669"/>
    <property type="project" value="UniProtKB-KW"/>
</dbReference>
<dbReference type="PANTHER" id="PTHR42798:SF6">
    <property type="entry name" value="CELL DIVISION ATP-BINDING PROTEIN FTSE"/>
    <property type="match status" value="1"/>
</dbReference>
<dbReference type="AlphaFoldDB" id="A0A7X9HI59"/>
<dbReference type="SUPFAM" id="SSF52540">
    <property type="entry name" value="P-loop containing nucleoside triphosphate hydrolases"/>
    <property type="match status" value="1"/>
</dbReference>
<dbReference type="FunFam" id="3.40.50.300:FF:000032">
    <property type="entry name" value="Export ABC transporter ATP-binding protein"/>
    <property type="match status" value="1"/>
</dbReference>
<evidence type="ECO:0000256" key="2">
    <source>
        <dbReference type="ARBA" id="ARBA00022448"/>
    </source>
</evidence>
<evidence type="ECO:0000259" key="5">
    <source>
        <dbReference type="PROSITE" id="PS50893"/>
    </source>
</evidence>
<keyword evidence="3" id="KW-0547">Nucleotide-binding</keyword>
<dbReference type="InterPro" id="IPR027417">
    <property type="entry name" value="P-loop_NTPase"/>
</dbReference>
<dbReference type="InterPro" id="IPR017871">
    <property type="entry name" value="ABC_transporter-like_CS"/>
</dbReference>
<keyword evidence="4 6" id="KW-0067">ATP-binding</keyword>
<dbReference type="PANTHER" id="PTHR42798">
    <property type="entry name" value="LIPOPROTEIN-RELEASING SYSTEM ATP-BINDING PROTEIN LOLD"/>
    <property type="match status" value="1"/>
</dbReference>
<evidence type="ECO:0000256" key="1">
    <source>
        <dbReference type="ARBA" id="ARBA00005417"/>
    </source>
</evidence>
<dbReference type="Pfam" id="PF00005">
    <property type="entry name" value="ABC_tran"/>
    <property type="match status" value="1"/>
</dbReference>
<dbReference type="Gene3D" id="3.40.50.300">
    <property type="entry name" value="P-loop containing nucleotide triphosphate hydrolases"/>
    <property type="match status" value="1"/>
</dbReference>
<dbReference type="InterPro" id="IPR017911">
    <property type="entry name" value="MacB-like_ATP-bd"/>
</dbReference>
<dbReference type="InterPro" id="IPR003439">
    <property type="entry name" value="ABC_transporter-like_ATP-bd"/>
</dbReference>
<comment type="caution">
    <text evidence="6">The sequence shown here is derived from an EMBL/GenBank/DDBJ whole genome shotgun (WGS) entry which is preliminary data.</text>
</comment>
<dbReference type="PROSITE" id="PS00211">
    <property type="entry name" value="ABC_TRANSPORTER_1"/>
    <property type="match status" value="1"/>
</dbReference>